<dbReference type="Proteomes" id="UP001597280">
    <property type="component" value="Unassembled WGS sequence"/>
</dbReference>
<evidence type="ECO:0000313" key="3">
    <source>
        <dbReference type="EMBL" id="MFD1835439.1"/>
    </source>
</evidence>
<evidence type="ECO:0000313" key="4">
    <source>
        <dbReference type="Proteomes" id="UP001597280"/>
    </source>
</evidence>
<feature type="region of interest" description="Disordered" evidence="1">
    <location>
        <begin position="65"/>
        <end position="119"/>
    </location>
</feature>
<dbReference type="RefSeq" id="WP_343904463.1">
    <property type="nucleotide sequence ID" value="NZ_BAAAIS010000002.1"/>
</dbReference>
<accession>A0ABW4PX81</accession>
<reference evidence="4" key="1">
    <citation type="journal article" date="2019" name="Int. J. Syst. Evol. Microbiol.">
        <title>The Global Catalogue of Microorganisms (GCM) 10K type strain sequencing project: providing services to taxonomists for standard genome sequencing and annotation.</title>
        <authorList>
            <consortium name="The Broad Institute Genomics Platform"/>
            <consortium name="The Broad Institute Genome Sequencing Center for Infectious Disease"/>
            <person name="Wu L."/>
            <person name="Ma J."/>
        </authorList>
    </citation>
    <scope>NUCLEOTIDE SEQUENCE [LARGE SCALE GENOMIC DNA]</scope>
    <source>
        <strain evidence="4">JCM 11650</strain>
    </source>
</reference>
<gene>
    <name evidence="3" type="ORF">ACFSDA_10170</name>
</gene>
<proteinExistence type="predicted"/>
<comment type="caution">
    <text evidence="3">The sequence shown here is derived from an EMBL/GenBank/DDBJ whole genome shotgun (WGS) entry which is preliminary data.</text>
</comment>
<sequence>MSPVEISRAVLLAAPSDGGDMTPSSITPGTPGFIAIFLVGIVILLLVVDMNRRVRRVQATAKVEARHAAEQEAAEQEASGAGAAEGESSTTDADGEPRDGGSGPDATDAPGTPEDPSGR</sequence>
<keyword evidence="2" id="KW-0812">Transmembrane</keyword>
<feature type="compositionally biased region" description="Low complexity" evidence="1">
    <location>
        <begin position="76"/>
        <end position="89"/>
    </location>
</feature>
<keyword evidence="2" id="KW-1133">Transmembrane helix</keyword>
<keyword evidence="4" id="KW-1185">Reference proteome</keyword>
<feature type="transmembrane region" description="Helical" evidence="2">
    <location>
        <begin position="30"/>
        <end position="48"/>
    </location>
</feature>
<evidence type="ECO:0000256" key="2">
    <source>
        <dbReference type="SAM" id="Phobius"/>
    </source>
</evidence>
<protein>
    <submittedName>
        <fullName evidence="3">Uncharacterized protein</fullName>
    </submittedName>
</protein>
<keyword evidence="2" id="KW-0472">Membrane</keyword>
<name>A0ABW4PX81_9MICO</name>
<evidence type="ECO:0000256" key="1">
    <source>
        <dbReference type="SAM" id="MobiDB-lite"/>
    </source>
</evidence>
<dbReference type="EMBL" id="JBHUFL010000002">
    <property type="protein sequence ID" value="MFD1835439.1"/>
    <property type="molecule type" value="Genomic_DNA"/>
</dbReference>
<organism evidence="3 4">
    <name type="scientific">Brachybacterium rhamnosum</name>
    <dbReference type="NCBI Taxonomy" id="173361"/>
    <lineage>
        <taxon>Bacteria</taxon>
        <taxon>Bacillati</taxon>
        <taxon>Actinomycetota</taxon>
        <taxon>Actinomycetes</taxon>
        <taxon>Micrococcales</taxon>
        <taxon>Dermabacteraceae</taxon>
        <taxon>Brachybacterium</taxon>
    </lineage>
</organism>